<feature type="compositionally biased region" description="Pro residues" evidence="1">
    <location>
        <begin position="455"/>
        <end position="467"/>
    </location>
</feature>
<reference evidence="3 4" key="1">
    <citation type="submission" date="2014-05" db="EMBL/GenBank/DDBJ databases">
        <title>Draft genome sequence of a rare smut relative, Tilletiaria anomala UBC 951.</title>
        <authorList>
            <consortium name="DOE Joint Genome Institute"/>
            <person name="Toome M."/>
            <person name="Kuo A."/>
            <person name="Henrissat B."/>
            <person name="Lipzen A."/>
            <person name="Tritt A."/>
            <person name="Yoshinaga Y."/>
            <person name="Zane M."/>
            <person name="Barry K."/>
            <person name="Grigoriev I.V."/>
            <person name="Spatafora J.W."/>
            <person name="Aimea M.C."/>
        </authorList>
    </citation>
    <scope>NUCLEOTIDE SEQUENCE [LARGE SCALE GENOMIC DNA]</scope>
    <source>
        <strain evidence="3 4">UBC 951</strain>
    </source>
</reference>
<dbReference type="STRING" id="1037660.A0A066VRN8"/>
<comment type="caution">
    <text evidence="3">The sequence shown here is derived from an EMBL/GenBank/DDBJ whole genome shotgun (WGS) entry which is preliminary data.</text>
</comment>
<protein>
    <submittedName>
        <fullName evidence="3">Pali-domain-containing protein</fullName>
    </submittedName>
</protein>
<dbReference type="InParanoid" id="A0A066VRN8"/>
<evidence type="ECO:0000313" key="4">
    <source>
        <dbReference type="Proteomes" id="UP000027361"/>
    </source>
</evidence>
<dbReference type="OMA" id="PNVLVKW"/>
<evidence type="ECO:0000313" key="3">
    <source>
        <dbReference type="EMBL" id="KDN44362.1"/>
    </source>
</evidence>
<feature type="transmembrane region" description="Helical" evidence="2">
    <location>
        <begin position="106"/>
        <end position="126"/>
    </location>
</feature>
<evidence type="ECO:0000256" key="2">
    <source>
        <dbReference type="SAM" id="Phobius"/>
    </source>
</evidence>
<dbReference type="Proteomes" id="UP000027361">
    <property type="component" value="Unassembled WGS sequence"/>
</dbReference>
<feature type="transmembrane region" description="Helical" evidence="2">
    <location>
        <begin position="181"/>
        <end position="202"/>
    </location>
</feature>
<dbReference type="GO" id="GO:0005886">
    <property type="term" value="C:plasma membrane"/>
    <property type="evidence" value="ECO:0007669"/>
    <property type="project" value="InterPro"/>
</dbReference>
<dbReference type="GO" id="GO:0032153">
    <property type="term" value="C:cell division site"/>
    <property type="evidence" value="ECO:0007669"/>
    <property type="project" value="TreeGrafter"/>
</dbReference>
<proteinExistence type="predicted"/>
<keyword evidence="2" id="KW-0812">Transmembrane</keyword>
<dbReference type="PANTHER" id="PTHR28013:SF4">
    <property type="entry name" value="MARVEL DOMAIN-CONTAINING PROTEIN"/>
    <property type="match status" value="1"/>
</dbReference>
<feature type="region of interest" description="Disordered" evidence="1">
    <location>
        <begin position="205"/>
        <end position="229"/>
    </location>
</feature>
<dbReference type="GO" id="GO:0035838">
    <property type="term" value="C:growing cell tip"/>
    <property type="evidence" value="ECO:0007669"/>
    <property type="project" value="TreeGrafter"/>
</dbReference>
<feature type="transmembrane region" description="Helical" evidence="2">
    <location>
        <begin position="138"/>
        <end position="161"/>
    </location>
</feature>
<keyword evidence="4" id="KW-1185">Reference proteome</keyword>
<dbReference type="PANTHER" id="PTHR28013">
    <property type="entry name" value="PROTEIN DCV1-RELATED"/>
    <property type="match status" value="1"/>
</dbReference>
<dbReference type="RefSeq" id="XP_013242732.1">
    <property type="nucleotide sequence ID" value="XM_013387278.1"/>
</dbReference>
<dbReference type="GeneID" id="25266056"/>
<dbReference type="InterPro" id="IPR051380">
    <property type="entry name" value="pH-response_reg_palI/RIM9"/>
</dbReference>
<keyword evidence="2" id="KW-0472">Membrane</keyword>
<dbReference type="HOGENOM" id="CLU_467837_0_0_1"/>
<sequence>MFRPATFGTILALAAAVLLALVTVNTPIIKSIYFLQATISSGSNGSGSSSAPGSKTATFGTLGYCIDSTCSKPALGYEFDPNGLLGISYIPRQYTGLAVKGLTYTLVLHPVACAISIVAVLLGILAHCSEMAMGCLGACATGTAAGIALIAFGLDLALFLIAKKRIESINGGSAQLGSALWLTVAAWVLLALGGCTFGCGMCGGGSGGRKRRGDRGKDSSAGYGQRPMGNDYYAERMRMDALEAEADRKRRQNDYDRNAKDLPKFAEYVTEHEIPLKDDYEDSPADAVRAPAAGLAGAGAHAAPSHAGYSDPYNQAVTGYAYSDPHNVPANVPGVGEGYGRRQPSQPQGYTHYPEPSYTPGIGPQPYRDGLESGGEGEPGPRYFAPQPQYPAHGAEPSEYSHGTPYAPARTPSAVVAGDFRSPSAAPSQYARSYHQHQYSAGHRGYSSQYDQQTPLPPMLQPLPPPEPHQRNTSREHQHYDYDSMHTYAYSGSHPIHRAADTSPDDHAARAAADDFGLDAIITSPSSREPSHALLPTPSTAPHGHTHAQSVSHYTDAMESHDPMQPPGYSSAYGHSYMSDYKP</sequence>
<name>A0A066VRN8_TILAU</name>
<accession>A0A066VRN8</accession>
<organism evidence="3 4">
    <name type="scientific">Tilletiaria anomala (strain ATCC 24038 / CBS 436.72 / UBC 951)</name>
    <dbReference type="NCBI Taxonomy" id="1037660"/>
    <lineage>
        <taxon>Eukaryota</taxon>
        <taxon>Fungi</taxon>
        <taxon>Dikarya</taxon>
        <taxon>Basidiomycota</taxon>
        <taxon>Ustilaginomycotina</taxon>
        <taxon>Exobasidiomycetes</taxon>
        <taxon>Georgefischeriales</taxon>
        <taxon>Tilletiariaceae</taxon>
        <taxon>Tilletiaria</taxon>
    </lineage>
</organism>
<feature type="compositionally biased region" description="Polar residues" evidence="1">
    <location>
        <begin position="425"/>
        <end position="439"/>
    </location>
</feature>
<dbReference type="EMBL" id="JMSN01000052">
    <property type="protein sequence ID" value="KDN44362.1"/>
    <property type="molecule type" value="Genomic_DNA"/>
</dbReference>
<dbReference type="Pfam" id="PF06687">
    <property type="entry name" value="SUR7"/>
    <property type="match status" value="1"/>
</dbReference>
<keyword evidence="2" id="KW-1133">Transmembrane helix</keyword>
<gene>
    <name evidence="3" type="ORF">K437DRAFT_268790</name>
</gene>
<dbReference type="InterPro" id="IPR009571">
    <property type="entry name" value="SUR7/Rim9-like_fungi"/>
</dbReference>
<feature type="region of interest" description="Disordered" evidence="1">
    <location>
        <begin position="324"/>
        <end position="476"/>
    </location>
</feature>
<evidence type="ECO:0000256" key="1">
    <source>
        <dbReference type="SAM" id="MobiDB-lite"/>
    </source>
</evidence>
<dbReference type="OrthoDB" id="3365245at2759"/>
<feature type="region of interest" description="Disordered" evidence="1">
    <location>
        <begin position="524"/>
        <end position="583"/>
    </location>
</feature>
<dbReference type="AlphaFoldDB" id="A0A066VRN8"/>